<dbReference type="GO" id="GO:0016788">
    <property type="term" value="F:hydrolase activity, acting on ester bonds"/>
    <property type="evidence" value="ECO:0007669"/>
    <property type="project" value="InterPro"/>
</dbReference>
<dbReference type="SUPFAM" id="SSF52266">
    <property type="entry name" value="SGNH hydrolase"/>
    <property type="match status" value="1"/>
</dbReference>
<dbReference type="EMBL" id="MDDG01000001">
    <property type="protein sequence ID" value="OQE47502.1"/>
    <property type="molecule type" value="Genomic_DNA"/>
</dbReference>
<gene>
    <name evidence="2" type="ORF">PENCOP_c001G04237</name>
</gene>
<comment type="caution">
    <text evidence="2">The sequence shown here is derived from an EMBL/GenBank/DDBJ whole genome shotgun (WGS) entry which is preliminary data.</text>
</comment>
<feature type="domain" description="SGNH hydrolase-type esterase" evidence="1">
    <location>
        <begin position="68"/>
        <end position="290"/>
    </location>
</feature>
<name>A0A1V6VA27_9EURO</name>
<dbReference type="CDD" id="cd01823">
    <property type="entry name" value="SEST_like"/>
    <property type="match status" value="1"/>
</dbReference>
<dbReference type="GO" id="GO:0006629">
    <property type="term" value="P:lipid metabolic process"/>
    <property type="evidence" value="ECO:0007669"/>
    <property type="project" value="TreeGrafter"/>
</dbReference>
<dbReference type="Gene3D" id="3.40.50.1110">
    <property type="entry name" value="SGNH hydrolase"/>
    <property type="match status" value="1"/>
</dbReference>
<dbReference type="InterPro" id="IPR036514">
    <property type="entry name" value="SGNH_hydro_sf"/>
</dbReference>
<evidence type="ECO:0000313" key="2">
    <source>
        <dbReference type="EMBL" id="OQE47502.1"/>
    </source>
</evidence>
<evidence type="ECO:0000313" key="3">
    <source>
        <dbReference type="Proteomes" id="UP000191500"/>
    </source>
</evidence>
<dbReference type="InterPro" id="IPR037460">
    <property type="entry name" value="SEST-like"/>
</dbReference>
<accession>A0A1V6VA27</accession>
<dbReference type="InterPro" id="IPR013830">
    <property type="entry name" value="SGNH_hydro"/>
</dbReference>
<evidence type="ECO:0000259" key="1">
    <source>
        <dbReference type="Pfam" id="PF13472"/>
    </source>
</evidence>
<dbReference type="Proteomes" id="UP000191500">
    <property type="component" value="Unassembled WGS sequence"/>
</dbReference>
<sequence length="309" mass="33256">MATEDIQAAQLTHRRNPGGSKSCLRPFSVDSAKATLQLQVTHFSALLLRYSSIFWTMESSKKLKIASLGSSFAAGPEIPPQIEPKAAMRSGQNYPHLLAQHLNADLTDLSVSGATLLNITVDPQSTAHTTFPPQISNLPKDADIITVTAGGNDINYIGGMIADASHAEVQSSAPLSPRELAERLGGVLDKIHKRAPGARVFLVEYLAVLGPGTQAGRDIPLTQERIQHYRGVASDLQHAYSVAVKGRTDWCETVPIHQLSQEHALGSKEPWVGSFTSGPLLHPNLNGMKAVADVLVRTIRRSTLSKALL</sequence>
<dbReference type="PANTHER" id="PTHR37981">
    <property type="entry name" value="LIPASE 2"/>
    <property type="match status" value="1"/>
</dbReference>
<keyword evidence="3" id="KW-1185">Reference proteome</keyword>
<proteinExistence type="predicted"/>
<dbReference type="AlphaFoldDB" id="A0A1V6VA27"/>
<reference evidence="3" key="1">
    <citation type="journal article" date="2017" name="Nat. Microbiol.">
        <title>Global analysis of biosynthetic gene clusters reveals vast potential of secondary metabolite production in Penicillium species.</title>
        <authorList>
            <person name="Nielsen J.C."/>
            <person name="Grijseels S."/>
            <person name="Prigent S."/>
            <person name="Ji B."/>
            <person name="Dainat J."/>
            <person name="Nielsen K.F."/>
            <person name="Frisvad J.C."/>
            <person name="Workman M."/>
            <person name="Nielsen J."/>
        </authorList>
    </citation>
    <scope>NUCLEOTIDE SEQUENCE [LARGE SCALE GENOMIC DNA]</scope>
    <source>
        <strain evidence="3">IBT 31321</strain>
    </source>
</reference>
<protein>
    <recommendedName>
        <fullName evidence="1">SGNH hydrolase-type esterase domain-containing protein</fullName>
    </recommendedName>
</protein>
<organism evidence="2 3">
    <name type="scientific">Penicillium coprophilum</name>
    <dbReference type="NCBI Taxonomy" id="36646"/>
    <lineage>
        <taxon>Eukaryota</taxon>
        <taxon>Fungi</taxon>
        <taxon>Dikarya</taxon>
        <taxon>Ascomycota</taxon>
        <taxon>Pezizomycotina</taxon>
        <taxon>Eurotiomycetes</taxon>
        <taxon>Eurotiomycetidae</taxon>
        <taxon>Eurotiales</taxon>
        <taxon>Aspergillaceae</taxon>
        <taxon>Penicillium</taxon>
    </lineage>
</organism>
<dbReference type="PANTHER" id="PTHR37981:SF1">
    <property type="entry name" value="SGNH HYDROLASE-TYPE ESTERASE DOMAIN-CONTAINING PROTEIN"/>
    <property type="match status" value="1"/>
</dbReference>
<dbReference type="Pfam" id="PF13472">
    <property type="entry name" value="Lipase_GDSL_2"/>
    <property type="match status" value="1"/>
</dbReference>